<reference evidence="2" key="1">
    <citation type="submission" date="2016-01" db="EMBL/GenBank/DDBJ databases">
        <title>Draft genome of Chromobacterium sp. F49.</title>
        <authorList>
            <person name="Hong K.W."/>
        </authorList>
    </citation>
    <scope>NUCLEOTIDE SEQUENCE [LARGE SCALE GENOMIC DNA]</scope>
    <source>
        <strain evidence="2">M63</strain>
    </source>
</reference>
<evidence type="ECO:0000313" key="2">
    <source>
        <dbReference type="Proteomes" id="UP000076563"/>
    </source>
</evidence>
<dbReference type="EMBL" id="LQRA01000057">
    <property type="protein sequence ID" value="KZE78156.1"/>
    <property type="molecule type" value="Genomic_DNA"/>
</dbReference>
<dbReference type="PANTHER" id="PTHR30121">
    <property type="entry name" value="UNCHARACTERIZED PROTEIN YJGR-RELATED"/>
    <property type="match status" value="1"/>
</dbReference>
<dbReference type="Gene3D" id="3.40.50.300">
    <property type="entry name" value="P-loop containing nucleotide triphosphate hydrolases"/>
    <property type="match status" value="2"/>
</dbReference>
<dbReference type="InterPro" id="IPR051162">
    <property type="entry name" value="T4SS_component"/>
</dbReference>
<dbReference type="InterPro" id="IPR016628">
    <property type="entry name" value="ATPase_SAG2001_prd"/>
</dbReference>
<name>A0A163XN06_9BACL</name>
<protein>
    <recommendedName>
        <fullName evidence="3">ATP/GTP-binding protein</fullName>
    </recommendedName>
</protein>
<evidence type="ECO:0000313" key="1">
    <source>
        <dbReference type="EMBL" id="KZE78156.1"/>
    </source>
</evidence>
<dbReference type="AlphaFoldDB" id="A0A163XN06"/>
<comment type="caution">
    <text evidence="1">The sequence shown here is derived from an EMBL/GenBank/DDBJ whole genome shotgun (WGS) entry which is preliminary data.</text>
</comment>
<dbReference type="InterPro" id="IPR027417">
    <property type="entry name" value="P-loop_NTPase"/>
</dbReference>
<keyword evidence="2" id="KW-1185">Reference proteome</keyword>
<dbReference type="Pfam" id="PF12846">
    <property type="entry name" value="AAA_10"/>
    <property type="match status" value="1"/>
</dbReference>
<evidence type="ECO:0008006" key="3">
    <source>
        <dbReference type="Google" id="ProtNLM"/>
    </source>
</evidence>
<accession>A0A163XN06</accession>
<dbReference type="OrthoDB" id="1647424at2"/>
<gene>
    <name evidence="1" type="ORF">AV654_19465</name>
</gene>
<dbReference type="RefSeq" id="WP_063183068.1">
    <property type="nucleotide sequence ID" value="NZ_LQRA01000057.1"/>
</dbReference>
<sequence>MEFPVAYFEGNLIFTPDRKCWAAYEANGFQYDFKSMSTKKSYFQQLLGFFWHLEKPTRLLMLPEVSKFVDRFERLKARVTGPFVPYAVSHADMTRQLLEEGLGEEGTKYKLFVMINIDDEVTLLSQVKGLKQGINNFLKDIRDPLNKAERMLGISGLEITESDMRQYMATEKRIHDRLSESLALTKIKERTTEWIIRRNFWKGIGMPPQRYLWQEEEEEERYAPVEGALAVSTGRAAKDVGVNVRGKKVIRPRLAEFMSLTEGKVDLQRNRRAVKISQQVGGEEVSGYSSYLTVSELPDQFYIPGHEYLYKLNDLDFPVAVSIYLDPKTNDEVRQKVNLKKMDIDDQSQHTASAGSDLPLSLLQARDEALMLEKDLDDNKFPMFDTSFVFEVVSSNEEDLLLRTDALKDFYKSMHMHLVNPAGEQWQLFNEFMPAGTRLCSPDYVHRISPHALAASMIAATKRLGDDSAFFIGTTGILNNPVFFDPSEAPRKNKSGSGAFIGSLGGGKSFTANFICYLLTIYGAKTLIFDPKGDRGDWKDYLIELGDELDIVTLDDREDDYGKLDPWGFLDASAAARTAINIFAFIGRVNPRDKAYTAMAKAVMYVKTLQQKDRSMLACIEAIKRNPDPAAQDFADMLETIATLPYAKLMFYDGMPRSMSLERRMTVLQIANLDLPDIGTASEDMDASQILSIAFMFSITSFATRFCEDNKEEFTVVVMDEFWALSGTKEGRRLVTRLIRTGRYFYAAVFIISQNAEDLLDERIKNNIGFKFAFRSSDPDEIRKTLKFFDLEPTEENISMIKNIQNGKPLFQDLDGHCGIVDIEPFFPHIKEAFDTTPGRKKVAEAS</sequence>
<dbReference type="PANTHER" id="PTHR30121:SF6">
    <property type="entry name" value="SLR6007 PROTEIN"/>
    <property type="match status" value="1"/>
</dbReference>
<dbReference type="SUPFAM" id="SSF52540">
    <property type="entry name" value="P-loop containing nucleoside triphosphate hydrolases"/>
    <property type="match status" value="1"/>
</dbReference>
<dbReference type="PIRSF" id="PIRSF015040">
    <property type="entry name" value="ATPase_SAG2001_prd"/>
    <property type="match status" value="1"/>
</dbReference>
<proteinExistence type="predicted"/>
<dbReference type="Proteomes" id="UP000076563">
    <property type="component" value="Unassembled WGS sequence"/>
</dbReference>
<organism evidence="1 2">
    <name type="scientific">Paenibacillus elgii</name>
    <dbReference type="NCBI Taxonomy" id="189691"/>
    <lineage>
        <taxon>Bacteria</taxon>
        <taxon>Bacillati</taxon>
        <taxon>Bacillota</taxon>
        <taxon>Bacilli</taxon>
        <taxon>Bacillales</taxon>
        <taxon>Paenibacillaceae</taxon>
        <taxon>Paenibacillus</taxon>
    </lineage>
</organism>